<comment type="caution">
    <text evidence="5">The sequence shown here is derived from an EMBL/GenBank/DDBJ whole genome shotgun (WGS) entry which is preliminary data.</text>
</comment>
<keyword evidence="1" id="KW-0489">Methyltransferase</keyword>
<accession>A0A250XQ49</accession>
<dbReference type="GO" id="GO:0003723">
    <property type="term" value="F:RNA binding"/>
    <property type="evidence" value="ECO:0007669"/>
    <property type="project" value="InterPro"/>
</dbReference>
<feature type="compositionally biased region" description="Basic and acidic residues" evidence="3">
    <location>
        <begin position="835"/>
        <end position="844"/>
    </location>
</feature>
<dbReference type="PANTHER" id="PTHR12029:SF11">
    <property type="entry name" value="METHYLTRANSFERASE TARBP1-RELATED"/>
    <property type="match status" value="1"/>
</dbReference>
<evidence type="ECO:0000256" key="2">
    <source>
        <dbReference type="ARBA" id="ARBA00022679"/>
    </source>
</evidence>
<keyword evidence="2" id="KW-0808">Transferase</keyword>
<dbReference type="PANTHER" id="PTHR12029">
    <property type="entry name" value="RNA METHYLTRANSFERASE"/>
    <property type="match status" value="1"/>
</dbReference>
<evidence type="ECO:0000256" key="3">
    <source>
        <dbReference type="SAM" id="MobiDB-lite"/>
    </source>
</evidence>
<feature type="compositionally biased region" description="Polar residues" evidence="3">
    <location>
        <begin position="2100"/>
        <end position="2114"/>
    </location>
</feature>
<name>A0A250XQ49_9CHLO</name>
<feature type="compositionally biased region" description="Low complexity" evidence="3">
    <location>
        <begin position="822"/>
        <end position="834"/>
    </location>
</feature>
<dbReference type="EMBL" id="BEGY01000153">
    <property type="protein sequence ID" value="GAX85166.1"/>
    <property type="molecule type" value="Genomic_DNA"/>
</dbReference>
<dbReference type="SUPFAM" id="SSF75217">
    <property type="entry name" value="alpha/beta knot"/>
    <property type="match status" value="1"/>
</dbReference>
<sequence>MDHESSITTSTTRLVELTSTVQSLLSVALDMLLSQEGSVRKAALKAILPAVMTTGQVLGPEISSTLSSSLMRRCTSLLHKQGAQRRTALAALVQFGTQMGTQLSASGSGATLRLATSEGVERSKEASAFLVQLRSCLAGEDALDRKRALYLLQHMMLSPDQLAGPAWSTWMMLYGLLEEFAVHLIKPAWSQISLLHPPAPEYAEVQEVLNVSAKRDKLRSTAGKRAKAKAKILAEQSKAAAAATTGSSNSIMDAGWRGVSPVISDDMPGENEGMSPATDTVHGKQLEMMDPEWLLVLWQRALQHPNLVVQRLALCSFLQRKWRSDDPELLQQQQARPQCGGSSSSYLREESSSGTSGEGMDAQKQQAKSSHLQGSQGGISSHLQGSQGGISHLPTDDGLPFPPLSFLKEVLLPALMLRDPGHFKISQQQQCPPTASAMPFSCQEALGHWLGAWLQRHTVSLEEQRSLVDAFVLLAGSKDCPRACLAAVWSAFSRALSAASCPAPVKDGWPDALLLKLQACRISISACYGRQYKYDLYCSLVQAAAALAPPWACQSGLAAPLELLASLPAAVLLAAGTAGQQQQQQLLNVQGNNNAGDVSGQAGSRLACIAREWLLSYNSATGQSGHGSSVIEHHQCAANDKKEEFNAAKEQAVYNGHAPIMEFLHHQGPAPPAQPQGVHVHTLVDELYRQLWMSGAAITDEGSKSSAELHDHDKCGKILCRLLQLFSDIPDASQHITQQIEVALSQVYSRPYLPPGFQERTLTVFLSILQASLSSVSSPLQAAVRDMVRSSAADLAACTMLCYQALWATAEEAAAALPCSSSSAQSSSTGTSSQKTEHDHTGGRRLDGLVQAAATKDKVCIAVLRASLSVQCCSQALAMLERCYQQAPAASNAAALKALNPQDVHYNKSLESTILSAASASAAEKLVDVLAGFLNHVSKHPLSASSIKIAGNDGLKHGGPAAVEGSSNSSSEKPPLIFNARADIIVQGATSSPQLLSAEAGVSLRMKVLEMVKDSCNGISAYFRMIGSSTAGLRMIGSSTAGLTGGLAAAVLQEQEYNDHLGPPPEEIIRAVRRECEAARLLVEEERKAVNNNFKLRGSSISAASLESTMWSCLDAILCLAASPAYTSRFLKQSTASARMAGHQTTSSNMFYTSRQQQGHSSASPMYPITSGGDNQLLLPPSLCRALLAESLDVLQYCLEEEMVVVLRCLRWCWRQVIQGGHQEQAAMLQDLGIQSSSELNPADSMSVNQALVRSVSAESTSNGNQNVDGNDMLGGGGGADDDGCSVSSSHCCKNKDSSSTSRNALEVLCWEVVRPLCNAMCGCVRKKVPTIAAFVNTLAPPFLFMPALKSDRALGHVVGLMSASELNGLHGNRADMKTGGKPAADAGADATAAGVGSSSSSGPLYWAFSKLLDWGAASPRVTLLAATHLAALLDLNPDLLLQYSPLVKRILMYSSGRKGEGSDLLEVSAEACPEELEEVASLLHQQQQLQHYEAGGEQGGVVGQQRDTKTSNMKAGLWSADVHAGGGGGDVAPRAVIGMELYRLAVRAGCVRKDAPTDVGFRSNDVGRRSIVSETQNYELLRHPTTLLSASSKSLLEASRAAETDDVVVSILDCTAAAITSSATTTAAAATAASSMKRPSIIFHEAGDWEMIPEASRSAAAAAATAATSSSIIAMEGGHIIIGSKDRAAAAAGQACTVSHNLSSSNSNNYFQGSRCVKVEEACGKGDDPGHPLALKQGHKFVRSIISVDSTHSTSHQFVPTATTSATSHDTTHAVHQDACCEAAMSLWKDLLSYAVTDPMMVTDSFKQGGEVHRRKTRLWQALAVLSAFVYRPADVRSAVQSIMTVMGGANSPPSVKQYLEGVVACLMLKQPELVEEVLLPIISTYTRNHAGVGSFMLIAGQVALHLPRGLWHQRLIPPLLLAMAPWLMCHTHNIRTFAQLLTYAILQKYPLGSSLWQHSTGDLKYISSIMKFMEENPDIVRLRKSIGDPILAWSPEGLTHPHRVYTTLTNLAGQPPEYAGFEGAPHTLMDRISAFLTGERFRLQEDSSDWRHEAEYADGNAMTINHDKQPGRATAPTDSSAASIEKSRGAHPSDGRNKTVTQRGDQQTTDFQRKITTLDSEAAALGMTSSSRPVVTAGQQLNPILGSHEVVDGGASSLQAVAQSGGQRLDALGGCRGGIMDLDGWLHNLVASGLQELLDADVSTYEDTRSSQTTYDVEQADGRTSAIGPGSGDMASLTSKCGASASPLPQGLNLNHGIGGKRQGIIIVATLVDKLPNLAGLARTCEVFRASLLVLPDIRLAADPAFSAISVTAEQWVPMTEVQEGALLPWLLRKQAEGYCLLGLEQTAESIRLPDYPFPSQCVLVLGREKEGLPPEVLEVLDATVEIPQLGLIRSLNVHVSGAIALYEYTKQQLQHH</sequence>
<feature type="region of interest" description="Disordered" evidence="3">
    <location>
        <begin position="822"/>
        <end position="844"/>
    </location>
</feature>
<dbReference type="InterPro" id="IPR045330">
    <property type="entry name" value="TRM3/TARBP1"/>
</dbReference>
<protein>
    <recommendedName>
        <fullName evidence="4">tRNA/rRNA methyltransferase SpoU type domain-containing protein</fullName>
    </recommendedName>
</protein>
<gene>
    <name evidence="5" type="ORF">CEUSTIGMA_g12584.t1</name>
</gene>
<dbReference type="Gene3D" id="3.40.1280.10">
    <property type="match status" value="1"/>
</dbReference>
<feature type="region of interest" description="Disordered" evidence="3">
    <location>
        <begin position="328"/>
        <end position="394"/>
    </location>
</feature>
<dbReference type="Pfam" id="PF00588">
    <property type="entry name" value="SpoU_methylase"/>
    <property type="match status" value="1"/>
</dbReference>
<organism evidence="5 6">
    <name type="scientific">Chlamydomonas eustigma</name>
    <dbReference type="NCBI Taxonomy" id="1157962"/>
    <lineage>
        <taxon>Eukaryota</taxon>
        <taxon>Viridiplantae</taxon>
        <taxon>Chlorophyta</taxon>
        <taxon>core chlorophytes</taxon>
        <taxon>Chlorophyceae</taxon>
        <taxon>CS clade</taxon>
        <taxon>Chlamydomonadales</taxon>
        <taxon>Chlamydomonadaceae</taxon>
        <taxon>Chlamydomonas</taxon>
    </lineage>
</organism>
<dbReference type="GO" id="GO:0030488">
    <property type="term" value="P:tRNA methylation"/>
    <property type="evidence" value="ECO:0007669"/>
    <property type="project" value="InterPro"/>
</dbReference>
<dbReference type="InterPro" id="IPR029026">
    <property type="entry name" value="tRNA_m1G_MTases_N"/>
</dbReference>
<feature type="compositionally biased region" description="Low complexity" evidence="3">
    <location>
        <begin position="340"/>
        <end position="359"/>
    </location>
</feature>
<feature type="compositionally biased region" description="Polar residues" evidence="3">
    <location>
        <begin position="363"/>
        <end position="385"/>
    </location>
</feature>
<proteinExistence type="predicted"/>
<feature type="domain" description="tRNA/rRNA methyltransferase SpoU type" evidence="4">
    <location>
        <begin position="2267"/>
        <end position="2409"/>
    </location>
</feature>
<dbReference type="Proteomes" id="UP000232323">
    <property type="component" value="Unassembled WGS sequence"/>
</dbReference>
<feature type="compositionally biased region" description="Basic and acidic residues" evidence="3">
    <location>
        <begin position="2087"/>
        <end position="2099"/>
    </location>
</feature>
<dbReference type="GO" id="GO:0016423">
    <property type="term" value="F:tRNA (guanine) methyltransferase activity"/>
    <property type="evidence" value="ECO:0007669"/>
    <property type="project" value="InterPro"/>
</dbReference>
<reference evidence="5 6" key="1">
    <citation type="submission" date="2017-08" db="EMBL/GenBank/DDBJ databases">
        <title>Acidophilic green algal genome provides insights into adaptation to an acidic environment.</title>
        <authorList>
            <person name="Hirooka S."/>
            <person name="Hirose Y."/>
            <person name="Kanesaki Y."/>
            <person name="Higuchi S."/>
            <person name="Fujiwara T."/>
            <person name="Onuma R."/>
            <person name="Era A."/>
            <person name="Ohbayashi R."/>
            <person name="Uzuka A."/>
            <person name="Nozaki H."/>
            <person name="Yoshikawa H."/>
            <person name="Miyagishima S.Y."/>
        </authorList>
    </citation>
    <scope>NUCLEOTIDE SEQUENCE [LARGE SCALE GENOMIC DNA]</scope>
    <source>
        <strain evidence="5 6">NIES-2499</strain>
    </source>
</reference>
<dbReference type="InterPro" id="IPR001537">
    <property type="entry name" value="SpoU_MeTrfase"/>
</dbReference>
<evidence type="ECO:0000313" key="6">
    <source>
        <dbReference type="Proteomes" id="UP000232323"/>
    </source>
</evidence>
<keyword evidence="6" id="KW-1185">Reference proteome</keyword>
<feature type="region of interest" description="Disordered" evidence="3">
    <location>
        <begin position="2062"/>
        <end position="2114"/>
    </location>
</feature>
<evidence type="ECO:0000256" key="1">
    <source>
        <dbReference type="ARBA" id="ARBA00022603"/>
    </source>
</evidence>
<evidence type="ECO:0000259" key="4">
    <source>
        <dbReference type="Pfam" id="PF00588"/>
    </source>
</evidence>
<dbReference type="CDD" id="cd18091">
    <property type="entry name" value="SpoU-like_TRM3-like"/>
    <property type="match status" value="1"/>
</dbReference>
<evidence type="ECO:0000313" key="5">
    <source>
        <dbReference type="EMBL" id="GAX85166.1"/>
    </source>
</evidence>
<dbReference type="OrthoDB" id="241340at2759"/>
<dbReference type="InterPro" id="IPR044748">
    <property type="entry name" value="Trm3/TARBP1_C"/>
</dbReference>
<dbReference type="InterPro" id="IPR029028">
    <property type="entry name" value="Alpha/beta_knot_MTases"/>
</dbReference>
<dbReference type="STRING" id="1157962.A0A250XQ49"/>